<dbReference type="Gene3D" id="3.40.920.10">
    <property type="entry name" value="Pyruvate-ferredoxin oxidoreductase, PFOR, domain III"/>
    <property type="match status" value="1"/>
</dbReference>
<dbReference type="Pfam" id="PF01558">
    <property type="entry name" value="POR"/>
    <property type="match status" value="1"/>
</dbReference>
<dbReference type="InterPro" id="IPR002869">
    <property type="entry name" value="Pyrv_flavodox_OxRed_cen"/>
</dbReference>
<dbReference type="Proteomes" id="UP000177230">
    <property type="component" value="Unassembled WGS sequence"/>
</dbReference>
<protein>
    <submittedName>
        <fullName evidence="3">2-oxoacid:ferredoxin oxidoreductase subunit gamma</fullName>
    </submittedName>
</protein>
<dbReference type="InterPro" id="IPR019752">
    <property type="entry name" value="Pyrv/ketoisovalerate_OxRed_cat"/>
</dbReference>
<proteinExistence type="predicted"/>
<comment type="caution">
    <text evidence="3">The sequence shown here is derived from an EMBL/GenBank/DDBJ whole genome shotgun (WGS) entry which is preliminary data.</text>
</comment>
<dbReference type="AlphaFoldDB" id="A0A1F5RIR3"/>
<dbReference type="PANTHER" id="PTHR42730">
    <property type="entry name" value="2-OXOGLUTARATE SYNTHASE SUBUNIT KORC"/>
    <property type="match status" value="1"/>
</dbReference>
<dbReference type="NCBIfam" id="TIGR02175">
    <property type="entry name" value="PorC_KorC"/>
    <property type="match status" value="1"/>
</dbReference>
<organism evidence="3 4">
    <name type="scientific">Candidatus Edwardsbacteria bacterium GWF2_54_11</name>
    <dbReference type="NCBI Taxonomy" id="1817851"/>
    <lineage>
        <taxon>Bacteria</taxon>
        <taxon>Candidatus Edwardsiibacteriota</taxon>
    </lineage>
</organism>
<dbReference type="PANTHER" id="PTHR42730:SF1">
    <property type="entry name" value="2-OXOGLUTARATE SYNTHASE SUBUNIT KORC"/>
    <property type="match status" value="1"/>
</dbReference>
<sequence>MYQGIRISGFGGQGVISAGILLAQAGLLENKNVSWFPAYGAEMRGGTANCSVVIASEEVSSPVVSRPDTVIVMNEPSLAKFEPLIKPGGLLIINSSLVNSRPKRSDIKVAYVPCNKIAEEIGTTKIANMVALGAYAGLTGALSVESIAKALGKVFKRAKPEMLELNVKALKKGAETKI</sequence>
<evidence type="ECO:0000256" key="1">
    <source>
        <dbReference type="ARBA" id="ARBA00023002"/>
    </source>
</evidence>
<evidence type="ECO:0000313" key="3">
    <source>
        <dbReference type="EMBL" id="OGF14336.1"/>
    </source>
</evidence>
<feature type="domain" description="Pyruvate/ketoisovalerate oxidoreductase catalytic" evidence="2">
    <location>
        <begin position="11"/>
        <end position="175"/>
    </location>
</feature>
<dbReference type="InterPro" id="IPR011894">
    <property type="entry name" value="PorC_KorC"/>
</dbReference>
<keyword evidence="1" id="KW-0560">Oxidoreductase</keyword>
<gene>
    <name evidence="3" type="ORF">A2024_10120</name>
</gene>
<evidence type="ECO:0000313" key="4">
    <source>
        <dbReference type="Proteomes" id="UP000177230"/>
    </source>
</evidence>
<dbReference type="EMBL" id="MFFM01000003">
    <property type="protein sequence ID" value="OGF14336.1"/>
    <property type="molecule type" value="Genomic_DNA"/>
</dbReference>
<reference evidence="3 4" key="1">
    <citation type="journal article" date="2016" name="Nat. Commun.">
        <title>Thousands of microbial genomes shed light on interconnected biogeochemical processes in an aquifer system.</title>
        <authorList>
            <person name="Anantharaman K."/>
            <person name="Brown C.T."/>
            <person name="Hug L.A."/>
            <person name="Sharon I."/>
            <person name="Castelle C.J."/>
            <person name="Probst A.J."/>
            <person name="Thomas B.C."/>
            <person name="Singh A."/>
            <person name="Wilkins M.J."/>
            <person name="Karaoz U."/>
            <person name="Brodie E.L."/>
            <person name="Williams K.H."/>
            <person name="Hubbard S.S."/>
            <person name="Banfield J.F."/>
        </authorList>
    </citation>
    <scope>NUCLEOTIDE SEQUENCE [LARGE SCALE GENOMIC DNA]</scope>
</reference>
<evidence type="ECO:0000259" key="2">
    <source>
        <dbReference type="Pfam" id="PF01558"/>
    </source>
</evidence>
<name>A0A1F5RIR3_9BACT</name>
<accession>A0A1F5RIR3</accession>
<dbReference type="SUPFAM" id="SSF53323">
    <property type="entry name" value="Pyruvate-ferredoxin oxidoreductase, PFOR, domain III"/>
    <property type="match status" value="1"/>
</dbReference>
<dbReference type="GO" id="GO:0016625">
    <property type="term" value="F:oxidoreductase activity, acting on the aldehyde or oxo group of donors, iron-sulfur protein as acceptor"/>
    <property type="evidence" value="ECO:0007669"/>
    <property type="project" value="InterPro"/>
</dbReference>
<dbReference type="InterPro" id="IPR052554">
    <property type="entry name" value="2-oxoglutarate_synth_KorC"/>
</dbReference>